<feature type="compositionally biased region" description="Basic and acidic residues" evidence="1">
    <location>
        <begin position="35"/>
        <end position="44"/>
    </location>
</feature>
<comment type="caution">
    <text evidence="3">The sequence shown here is derived from an EMBL/GenBank/DDBJ whole genome shotgun (WGS) entry which is preliminary data.</text>
</comment>
<feature type="region of interest" description="Disordered" evidence="1">
    <location>
        <begin position="24"/>
        <end position="44"/>
    </location>
</feature>
<evidence type="ECO:0000313" key="4">
    <source>
        <dbReference type="Proteomes" id="UP001197609"/>
    </source>
</evidence>
<gene>
    <name evidence="3" type="ORF">K8G79_06645</name>
</gene>
<reference evidence="3 4" key="1">
    <citation type="journal article" date="2021" name="bioRxiv">
        <title>Unraveling nitrogen, sulfur and carbon metabolic pathways and microbial community transcriptional responses to substrate deprivation and toxicity stresses in a bioreactor mimicking anoxic brackish coastal sediment conditions.</title>
        <authorList>
            <person name="Martins P.D."/>
            <person name="Echeveste M.J."/>
            <person name="Arshad A."/>
            <person name="Kurth J."/>
            <person name="Ouboter H."/>
            <person name="Jetten M.S.M."/>
            <person name="Welte C.U."/>
        </authorList>
    </citation>
    <scope>NUCLEOTIDE SEQUENCE [LARGE SCALE GENOMIC DNA]</scope>
    <source>
        <strain evidence="3">MAG_38</strain>
    </source>
</reference>
<evidence type="ECO:0000256" key="2">
    <source>
        <dbReference type="SAM" id="SignalP"/>
    </source>
</evidence>
<proteinExistence type="predicted"/>
<accession>A0AAJ1ET08</accession>
<feature type="chain" id="PRO_5042607155" evidence="2">
    <location>
        <begin position="24"/>
        <end position="187"/>
    </location>
</feature>
<sequence length="187" mass="19681">MRRITSCAVTVVLLGLFAFSSPAGSVSPGLESENTEDRAESKEKGGLKLFSPRIAGTYVVMRNPAAGPSRILTIFSDGNLSSIQSIQFGGGVAGGGFSNQQGVWKRLGLRKIQATVLDFSYDPLTGNFLGSTAARYDLQFDSTFQNVTGTVAGKVFSPGIDPLNPGGVEPIAEFSDAFEAHRVTVGN</sequence>
<dbReference type="EMBL" id="JAIOIU010000080">
    <property type="protein sequence ID" value="MBZ0159794.1"/>
    <property type="molecule type" value="Genomic_DNA"/>
</dbReference>
<evidence type="ECO:0000313" key="3">
    <source>
        <dbReference type="EMBL" id="MBZ0159794.1"/>
    </source>
</evidence>
<keyword evidence="2" id="KW-0732">Signal</keyword>
<dbReference type="Proteomes" id="UP001197609">
    <property type="component" value="Unassembled WGS sequence"/>
</dbReference>
<feature type="signal peptide" evidence="2">
    <location>
        <begin position="1"/>
        <end position="23"/>
    </location>
</feature>
<name>A0AAJ1ET08_9BACT</name>
<evidence type="ECO:0000256" key="1">
    <source>
        <dbReference type="SAM" id="MobiDB-lite"/>
    </source>
</evidence>
<dbReference type="AlphaFoldDB" id="A0AAJ1ET08"/>
<organism evidence="3 4">
    <name type="scientific">Candidatus Methylomirabilis tolerans</name>
    <dbReference type="NCBI Taxonomy" id="3123416"/>
    <lineage>
        <taxon>Bacteria</taxon>
        <taxon>Candidatus Methylomirabilota</taxon>
        <taxon>Candidatus Methylomirabilia</taxon>
        <taxon>Candidatus Methylomirabilales</taxon>
        <taxon>Candidatus Methylomirabilaceae</taxon>
        <taxon>Candidatus Methylomirabilis</taxon>
    </lineage>
</organism>
<protein>
    <submittedName>
        <fullName evidence="3">Uncharacterized protein</fullName>
    </submittedName>
</protein>